<feature type="domain" description="Cytochrome c" evidence="9">
    <location>
        <begin position="80"/>
        <end position="173"/>
    </location>
</feature>
<evidence type="ECO:0000256" key="1">
    <source>
        <dbReference type="ARBA" id="ARBA00022448"/>
    </source>
</evidence>
<dbReference type="InterPro" id="IPR036909">
    <property type="entry name" value="Cyt_c-like_dom_sf"/>
</dbReference>
<organism evidence="10 11">
    <name type="scientific">Bradyrhizobium ivorense</name>
    <dbReference type="NCBI Taxonomy" id="2511166"/>
    <lineage>
        <taxon>Bacteria</taxon>
        <taxon>Pseudomonadati</taxon>
        <taxon>Pseudomonadota</taxon>
        <taxon>Alphaproteobacteria</taxon>
        <taxon>Hyphomicrobiales</taxon>
        <taxon>Nitrobacteraceae</taxon>
        <taxon>Bradyrhizobium</taxon>
    </lineage>
</organism>
<dbReference type="EMBL" id="CAADFC020000021">
    <property type="protein sequence ID" value="VIO74715.1"/>
    <property type="molecule type" value="Genomic_DNA"/>
</dbReference>
<dbReference type="PANTHER" id="PTHR33751:SF9">
    <property type="entry name" value="CYTOCHROME C4"/>
    <property type="match status" value="1"/>
</dbReference>
<evidence type="ECO:0000256" key="7">
    <source>
        <dbReference type="SAM" id="MobiDB-lite"/>
    </source>
</evidence>
<dbReference type="SUPFAM" id="SSF46626">
    <property type="entry name" value="Cytochrome c"/>
    <property type="match status" value="2"/>
</dbReference>
<dbReference type="Proteomes" id="UP000328092">
    <property type="component" value="Unassembled WGS sequence"/>
</dbReference>
<evidence type="ECO:0000256" key="3">
    <source>
        <dbReference type="ARBA" id="ARBA00022723"/>
    </source>
</evidence>
<dbReference type="PANTHER" id="PTHR33751">
    <property type="entry name" value="CBB3-TYPE CYTOCHROME C OXIDASE SUBUNIT FIXP"/>
    <property type="match status" value="1"/>
</dbReference>
<dbReference type="GO" id="GO:0046872">
    <property type="term" value="F:metal ion binding"/>
    <property type="evidence" value="ECO:0007669"/>
    <property type="project" value="UniProtKB-KW"/>
</dbReference>
<evidence type="ECO:0000256" key="6">
    <source>
        <dbReference type="PROSITE-ProRule" id="PRU00433"/>
    </source>
</evidence>
<protein>
    <recommendedName>
        <fullName evidence="9">Cytochrome c domain-containing protein</fullName>
    </recommendedName>
</protein>
<keyword evidence="2 6" id="KW-0349">Heme</keyword>
<feature type="compositionally biased region" description="Basic and acidic residues" evidence="7">
    <location>
        <begin position="46"/>
        <end position="57"/>
    </location>
</feature>
<dbReference type="GO" id="GO:0009055">
    <property type="term" value="F:electron transfer activity"/>
    <property type="evidence" value="ECO:0007669"/>
    <property type="project" value="InterPro"/>
</dbReference>
<keyword evidence="11" id="KW-1185">Reference proteome</keyword>
<evidence type="ECO:0000256" key="8">
    <source>
        <dbReference type="SAM" id="SignalP"/>
    </source>
</evidence>
<comment type="caution">
    <text evidence="10">The sequence shown here is derived from an EMBL/GenBank/DDBJ whole genome shotgun (WGS) entry which is preliminary data.</text>
</comment>
<dbReference type="AlphaFoldDB" id="A0A508TK94"/>
<dbReference type="PROSITE" id="PS51007">
    <property type="entry name" value="CYTC"/>
    <property type="match status" value="2"/>
</dbReference>
<evidence type="ECO:0000313" key="10">
    <source>
        <dbReference type="EMBL" id="VIO74715.1"/>
    </source>
</evidence>
<keyword evidence="5 6" id="KW-0408">Iron</keyword>
<dbReference type="Gene3D" id="1.10.760.10">
    <property type="entry name" value="Cytochrome c-like domain"/>
    <property type="match status" value="2"/>
</dbReference>
<keyword evidence="4" id="KW-0249">Electron transport</keyword>
<evidence type="ECO:0000256" key="2">
    <source>
        <dbReference type="ARBA" id="ARBA00022617"/>
    </source>
</evidence>
<accession>A0A508TK94</accession>
<name>A0A508TK94_9BRAD</name>
<evidence type="ECO:0000259" key="9">
    <source>
        <dbReference type="PROSITE" id="PS51007"/>
    </source>
</evidence>
<dbReference type="InterPro" id="IPR050597">
    <property type="entry name" value="Cytochrome_c_Oxidase_Subunit"/>
</dbReference>
<feature type="chain" id="PRO_5021457246" description="Cytochrome c domain-containing protein" evidence="8">
    <location>
        <begin position="22"/>
        <end position="321"/>
    </location>
</feature>
<sequence>MARLGAAVQALVALPIIFVSAAGAEAQTTDKPPFWAYTYNPPDFKPPSDDGQPRHVPDSTVSYTVPQTRDRFLAPDWHPGDHPAMPTVVASGRAPDVYACGFCHRASGTGGPENADVAGLPVSYFIRQMQDYRSGKRTTALPDRIPQAWMISVAKAANDDEIKAAAEYFSAIKPKKLVDVVETETVPKPTVAGWFFVTKGDERQPIGMRIIETPADVGRFVNRDARVRFTAYVPPGSVAAGRGLAAKPEIACAGCHGEKLTGTDVVPGIAGRSPTYIFRQLYEYRHGFRAGPESKPMIDVVKPLDEADFLALAAYLATLDR</sequence>
<feature type="signal peptide" evidence="8">
    <location>
        <begin position="1"/>
        <end position="21"/>
    </location>
</feature>
<proteinExistence type="predicted"/>
<gene>
    <name evidence="10" type="ORF">CI1B_54920</name>
</gene>
<dbReference type="Pfam" id="PF00034">
    <property type="entry name" value="Cytochrom_C"/>
    <property type="match status" value="1"/>
</dbReference>
<evidence type="ECO:0000313" key="11">
    <source>
        <dbReference type="Proteomes" id="UP000328092"/>
    </source>
</evidence>
<reference evidence="10" key="1">
    <citation type="submission" date="2019-02" db="EMBL/GenBank/DDBJ databases">
        <authorList>
            <person name="Pothier F.J."/>
        </authorList>
    </citation>
    <scope>NUCLEOTIDE SEQUENCE</scope>
    <source>
        <strain evidence="10">CI-1B</strain>
    </source>
</reference>
<dbReference type="GO" id="GO:0020037">
    <property type="term" value="F:heme binding"/>
    <property type="evidence" value="ECO:0007669"/>
    <property type="project" value="InterPro"/>
</dbReference>
<keyword evidence="8" id="KW-0732">Signal</keyword>
<evidence type="ECO:0000256" key="5">
    <source>
        <dbReference type="ARBA" id="ARBA00023004"/>
    </source>
</evidence>
<keyword evidence="1" id="KW-0813">Transport</keyword>
<dbReference type="InterPro" id="IPR009056">
    <property type="entry name" value="Cyt_c-like_dom"/>
</dbReference>
<evidence type="ECO:0000256" key="4">
    <source>
        <dbReference type="ARBA" id="ARBA00022982"/>
    </source>
</evidence>
<keyword evidence="3 6" id="KW-0479">Metal-binding</keyword>
<feature type="region of interest" description="Disordered" evidence="7">
    <location>
        <begin position="40"/>
        <end position="60"/>
    </location>
</feature>
<feature type="domain" description="Cytochrome c" evidence="9">
    <location>
        <begin position="236"/>
        <end position="320"/>
    </location>
</feature>